<feature type="transmembrane region" description="Helical" evidence="6">
    <location>
        <begin position="302"/>
        <end position="325"/>
    </location>
</feature>
<feature type="transmembrane region" description="Helical" evidence="6">
    <location>
        <begin position="99"/>
        <end position="117"/>
    </location>
</feature>
<feature type="transmembrane region" description="Helical" evidence="6">
    <location>
        <begin position="331"/>
        <end position="349"/>
    </location>
</feature>
<name>A0ABR5SM41_9BACT</name>
<dbReference type="PANTHER" id="PTHR33529:SF8">
    <property type="entry name" value="PERMEASE, YJGP_YJGQ FAMILY"/>
    <property type="match status" value="1"/>
</dbReference>
<accession>A0ABR5SM41</accession>
<feature type="transmembrane region" description="Helical" evidence="6">
    <location>
        <begin position="12"/>
        <end position="33"/>
    </location>
</feature>
<feature type="transmembrane region" description="Helical" evidence="6">
    <location>
        <begin position="273"/>
        <end position="290"/>
    </location>
</feature>
<reference evidence="7 8" key="1">
    <citation type="submission" date="2015-11" db="EMBL/GenBank/DDBJ databases">
        <authorList>
            <person name="Lin W."/>
        </authorList>
    </citation>
    <scope>NUCLEOTIDE SEQUENCE [LARGE SCALE GENOMIC DNA]</scope>
    <source>
        <strain evidence="7 8">HCH-1</strain>
    </source>
</reference>
<dbReference type="EMBL" id="LNQR01000022">
    <property type="protein sequence ID" value="KWT92161.1"/>
    <property type="molecule type" value="Genomic_DNA"/>
</dbReference>
<evidence type="ECO:0000256" key="6">
    <source>
        <dbReference type="SAM" id="Phobius"/>
    </source>
</evidence>
<keyword evidence="4 6" id="KW-1133">Transmembrane helix</keyword>
<dbReference type="InterPro" id="IPR005495">
    <property type="entry name" value="LptG/LptF_permease"/>
</dbReference>
<evidence type="ECO:0000256" key="4">
    <source>
        <dbReference type="ARBA" id="ARBA00022989"/>
    </source>
</evidence>
<dbReference type="PANTHER" id="PTHR33529">
    <property type="entry name" value="SLR0882 PROTEIN-RELATED"/>
    <property type="match status" value="1"/>
</dbReference>
<dbReference type="Proteomes" id="UP000060487">
    <property type="component" value="Unassembled WGS sequence"/>
</dbReference>
<sequence length="354" mass="40353">MNIIVRYYVKSTLLHVLVISVGFAMVMGTFEVIDKLDKIVKFSPSFNDMARFWAFVTPKYFKYLLPMSILMATLMVFGQASRYNELIAYKAAGGRLKKLFIPFIVIAIMLSAVDFSVDEYVSSRFNLEANNLLYKIKNKRNRLLYKTADIWFMEKKNMIVNANFYVPDQKTLYFVTVFITKENAITEIIKGRVCQWDGAQWVIKDGVRYGTEKLTTGSFSSIPLGEFTAIDVYEENELIADEMPFSELYKYNKRLKAAGYNNQKSLVDMYAKLAYPFTCLVMMLLGIAISSRFKMGSGLINAGIAIVISLLYWIAYAMAISFGYSGMFGPLFAPLIIPIMFAAAGFIMYKEMPE</sequence>
<comment type="subcellular location">
    <subcellularLocation>
        <location evidence="1">Cell membrane</location>
        <topology evidence="1">Multi-pass membrane protein</topology>
    </subcellularLocation>
</comment>
<proteinExistence type="predicted"/>
<evidence type="ECO:0000313" key="8">
    <source>
        <dbReference type="Proteomes" id="UP000060487"/>
    </source>
</evidence>
<evidence type="ECO:0000256" key="5">
    <source>
        <dbReference type="ARBA" id="ARBA00023136"/>
    </source>
</evidence>
<keyword evidence="2" id="KW-1003">Cell membrane</keyword>
<evidence type="ECO:0000256" key="3">
    <source>
        <dbReference type="ARBA" id="ARBA00022692"/>
    </source>
</evidence>
<keyword evidence="5 6" id="KW-0472">Membrane</keyword>
<keyword evidence="8" id="KW-1185">Reference proteome</keyword>
<evidence type="ECO:0000256" key="1">
    <source>
        <dbReference type="ARBA" id="ARBA00004651"/>
    </source>
</evidence>
<dbReference type="Pfam" id="PF03739">
    <property type="entry name" value="LptF_LptG"/>
    <property type="match status" value="1"/>
</dbReference>
<keyword evidence="3 6" id="KW-0812">Transmembrane</keyword>
<protein>
    <submittedName>
        <fullName evidence="7">LPS export ABC transporter permease LptG</fullName>
    </submittedName>
</protein>
<comment type="caution">
    <text evidence="7">The sequence shown here is derived from an EMBL/GenBank/DDBJ whole genome shotgun (WGS) entry which is preliminary data.</text>
</comment>
<evidence type="ECO:0000313" key="7">
    <source>
        <dbReference type="EMBL" id="KWT92161.1"/>
    </source>
</evidence>
<gene>
    <name evidence="7" type="primary">lptG</name>
    <name evidence="7" type="ORF">ASN18_0565</name>
</gene>
<organism evidence="7 8">
    <name type="scientific">Candidatus Magnetominusculus xianensis</name>
    <dbReference type="NCBI Taxonomy" id="1748249"/>
    <lineage>
        <taxon>Bacteria</taxon>
        <taxon>Pseudomonadati</taxon>
        <taxon>Nitrospirota</taxon>
        <taxon>Nitrospiria</taxon>
        <taxon>Nitrospirales</taxon>
        <taxon>Nitrospiraceae</taxon>
        <taxon>Candidatus Magnetominusculus</taxon>
    </lineage>
</organism>
<dbReference type="RefSeq" id="WP_085051094.1">
    <property type="nucleotide sequence ID" value="NZ_LNQR01000022.1"/>
</dbReference>
<feature type="transmembrane region" description="Helical" evidence="6">
    <location>
        <begin position="60"/>
        <end position="78"/>
    </location>
</feature>
<evidence type="ECO:0000256" key="2">
    <source>
        <dbReference type="ARBA" id="ARBA00022475"/>
    </source>
</evidence>